<name>A0A8T0J5P4_CERPU</name>
<evidence type="ECO:0000259" key="1">
    <source>
        <dbReference type="PROSITE" id="PS50181"/>
    </source>
</evidence>
<feature type="domain" description="F-box" evidence="1">
    <location>
        <begin position="5"/>
        <end position="50"/>
    </location>
</feature>
<dbReference type="Gene3D" id="1.20.1280.50">
    <property type="match status" value="1"/>
</dbReference>
<sequence length="400" mass="45689">MDLSTALWSDLPSEMVDQVLSYLPLPDLCRYRTVCKRWDRLMCDPKFGSLCAQNASKREASLIAMRYMTCNTFFTGWCFLDVNARRWYVFKEDGKQIRSSFPHGDVRMDGGLVCQYWGPDGIIVYNPVSQTYRKLPCTPKHFSEKTYFSELTLVVDNISQSFKIFLFTIPENKSRILNIVPLKLVYDSVTNEWKTSTSPVCIGSGSKLNGSGVIFQGYLYTIRRRIYFEKSIRDFRDEYTVGRYNLVKDAWEDLDVPIIIEISSACLVVSANRLFLVAWSKGHGSGFPYGRPSWSFQLSELKIPDMTREVLFEMSEADVVEGFETIEDGTTNYSLPGMSAFSFGNSILFMSTSTGISAAFDVVTRSWDRNFPPNPLEYLPNLNCSWAGEQMNLLLPCTPW</sequence>
<evidence type="ECO:0000313" key="3">
    <source>
        <dbReference type="Proteomes" id="UP000822688"/>
    </source>
</evidence>
<protein>
    <recommendedName>
        <fullName evidence="1">F-box domain-containing protein</fullName>
    </recommendedName>
</protein>
<dbReference type="Gene3D" id="2.120.10.80">
    <property type="entry name" value="Kelch-type beta propeller"/>
    <property type="match status" value="1"/>
</dbReference>
<comment type="caution">
    <text evidence="2">The sequence shown here is derived from an EMBL/GenBank/DDBJ whole genome shotgun (WGS) entry which is preliminary data.</text>
</comment>
<dbReference type="SUPFAM" id="SSF117281">
    <property type="entry name" value="Kelch motif"/>
    <property type="match status" value="1"/>
</dbReference>
<dbReference type="InterPro" id="IPR001810">
    <property type="entry name" value="F-box_dom"/>
</dbReference>
<reference evidence="2" key="1">
    <citation type="submission" date="2020-06" db="EMBL/GenBank/DDBJ databases">
        <title>WGS assembly of Ceratodon purpureus strain R40.</title>
        <authorList>
            <person name="Carey S.B."/>
            <person name="Jenkins J."/>
            <person name="Shu S."/>
            <person name="Lovell J.T."/>
            <person name="Sreedasyam A."/>
            <person name="Maumus F."/>
            <person name="Tiley G.P."/>
            <person name="Fernandez-Pozo N."/>
            <person name="Barry K."/>
            <person name="Chen C."/>
            <person name="Wang M."/>
            <person name="Lipzen A."/>
            <person name="Daum C."/>
            <person name="Saski C.A."/>
            <person name="Payton A.C."/>
            <person name="Mcbreen J.C."/>
            <person name="Conrad R.E."/>
            <person name="Kollar L.M."/>
            <person name="Olsson S."/>
            <person name="Huttunen S."/>
            <person name="Landis J.B."/>
            <person name="Wickett N.J."/>
            <person name="Johnson M.G."/>
            <person name="Rensing S.A."/>
            <person name="Grimwood J."/>
            <person name="Schmutz J."/>
            <person name="Mcdaniel S.F."/>
        </authorList>
    </citation>
    <scope>NUCLEOTIDE SEQUENCE</scope>
    <source>
        <strain evidence="2">R40</strain>
    </source>
</reference>
<dbReference type="Proteomes" id="UP000822688">
    <property type="component" value="Chromosome 1"/>
</dbReference>
<gene>
    <name evidence="2" type="ORF">KC19_1G104000</name>
</gene>
<keyword evidence="3" id="KW-1185">Reference proteome</keyword>
<dbReference type="PANTHER" id="PTHR31672:SF2">
    <property type="entry name" value="F-BOX DOMAIN-CONTAINING PROTEIN"/>
    <property type="match status" value="1"/>
</dbReference>
<dbReference type="Pfam" id="PF12937">
    <property type="entry name" value="F-box-like"/>
    <property type="match status" value="1"/>
</dbReference>
<dbReference type="InterPro" id="IPR015915">
    <property type="entry name" value="Kelch-typ_b-propeller"/>
</dbReference>
<dbReference type="AlphaFoldDB" id="A0A8T0J5P4"/>
<dbReference type="PROSITE" id="PS50181">
    <property type="entry name" value="FBOX"/>
    <property type="match status" value="1"/>
</dbReference>
<proteinExistence type="predicted"/>
<organism evidence="2 3">
    <name type="scientific">Ceratodon purpureus</name>
    <name type="common">Fire moss</name>
    <name type="synonym">Dicranum purpureum</name>
    <dbReference type="NCBI Taxonomy" id="3225"/>
    <lineage>
        <taxon>Eukaryota</taxon>
        <taxon>Viridiplantae</taxon>
        <taxon>Streptophyta</taxon>
        <taxon>Embryophyta</taxon>
        <taxon>Bryophyta</taxon>
        <taxon>Bryophytina</taxon>
        <taxon>Bryopsida</taxon>
        <taxon>Dicranidae</taxon>
        <taxon>Pseudoditrichales</taxon>
        <taxon>Ditrichaceae</taxon>
        <taxon>Ceratodon</taxon>
    </lineage>
</organism>
<dbReference type="EMBL" id="CM026421">
    <property type="protein sequence ID" value="KAG0590496.1"/>
    <property type="molecule type" value="Genomic_DNA"/>
</dbReference>
<dbReference type="InterPro" id="IPR050796">
    <property type="entry name" value="SCF_F-box_component"/>
</dbReference>
<accession>A0A8T0J5P4</accession>
<dbReference type="InterPro" id="IPR036047">
    <property type="entry name" value="F-box-like_dom_sf"/>
</dbReference>
<dbReference type="SUPFAM" id="SSF81383">
    <property type="entry name" value="F-box domain"/>
    <property type="match status" value="1"/>
</dbReference>
<evidence type="ECO:0000313" key="2">
    <source>
        <dbReference type="EMBL" id="KAG0590496.1"/>
    </source>
</evidence>
<dbReference type="PANTHER" id="PTHR31672">
    <property type="entry name" value="BNACNNG10540D PROTEIN"/>
    <property type="match status" value="1"/>
</dbReference>
<dbReference type="SMART" id="SM00256">
    <property type="entry name" value="FBOX"/>
    <property type="match status" value="1"/>
</dbReference>